<dbReference type="GO" id="GO:0009231">
    <property type="term" value="P:riboflavin biosynthetic process"/>
    <property type="evidence" value="ECO:0007669"/>
    <property type="project" value="UniProtKB-UniPathway"/>
</dbReference>
<gene>
    <name evidence="8" type="primary">ribB</name>
    <name evidence="8" type="ORF">EWF95_03150</name>
</gene>
<keyword evidence="3 6" id="KW-0460">Magnesium</keyword>
<dbReference type="Gene3D" id="3.90.870.10">
    <property type="entry name" value="DHBP synthase"/>
    <property type="match status" value="1"/>
</dbReference>
<dbReference type="Pfam" id="PF00926">
    <property type="entry name" value="DHBP_synthase"/>
    <property type="match status" value="1"/>
</dbReference>
<dbReference type="InterPro" id="IPR000422">
    <property type="entry name" value="DHBP_synthase_RibB"/>
</dbReference>
<proteinExistence type="inferred from homology"/>
<dbReference type="EC" id="4.1.99.12" evidence="6"/>
<evidence type="ECO:0000256" key="5">
    <source>
        <dbReference type="ARBA" id="ARBA00023239"/>
    </source>
</evidence>
<organism evidence="8 9">
    <name type="scientific">Halonotius roseus</name>
    <dbReference type="NCBI Taxonomy" id="2511997"/>
    <lineage>
        <taxon>Archaea</taxon>
        <taxon>Methanobacteriati</taxon>
        <taxon>Methanobacteriota</taxon>
        <taxon>Stenosarchaea group</taxon>
        <taxon>Halobacteria</taxon>
        <taxon>Halobacteriales</taxon>
        <taxon>Haloferacaceae</taxon>
        <taxon>Halonotius</taxon>
    </lineage>
</organism>
<name>A0A544QR90_9EURY</name>
<accession>A0A544QR90</accession>
<comment type="caution">
    <text evidence="8">The sequence shown here is derived from an EMBL/GenBank/DDBJ whole genome shotgun (WGS) entry which is preliminary data.</text>
</comment>
<comment type="cofactor">
    <cofactor evidence="6">
        <name>Mg(2+)</name>
        <dbReference type="ChEBI" id="CHEBI:18420"/>
    </cofactor>
    <cofactor evidence="6">
        <name>Mn(2+)</name>
        <dbReference type="ChEBI" id="CHEBI:29035"/>
    </cofactor>
    <text evidence="6">Binds 2 divalent metal cations per subunit. Magnesium or manganese.</text>
</comment>
<evidence type="ECO:0000256" key="1">
    <source>
        <dbReference type="ARBA" id="ARBA00022619"/>
    </source>
</evidence>
<comment type="subunit">
    <text evidence="6">Homodimer.</text>
</comment>
<keyword evidence="4 6" id="KW-0464">Manganese</keyword>
<protein>
    <recommendedName>
        <fullName evidence="6">3,4-dihydroxy-2-butanone 4-phosphate synthase</fullName>
        <shortName evidence="6">DHBP synthase</shortName>
        <ecNumber evidence="6">4.1.99.12</ecNumber>
    </recommendedName>
</protein>
<dbReference type="GO" id="GO:0046872">
    <property type="term" value="F:metal ion binding"/>
    <property type="evidence" value="ECO:0007669"/>
    <property type="project" value="UniProtKB-KW"/>
</dbReference>
<dbReference type="PANTHER" id="PTHR21327">
    <property type="entry name" value="GTP CYCLOHYDROLASE II-RELATED"/>
    <property type="match status" value="1"/>
</dbReference>
<dbReference type="UniPathway" id="UPA00275">
    <property type="reaction ID" value="UER00399"/>
</dbReference>
<feature type="region of interest" description="Disordered" evidence="7">
    <location>
        <begin position="1"/>
        <end position="23"/>
    </location>
</feature>
<comment type="similarity">
    <text evidence="6">Belongs to the DHBP synthase family.</text>
</comment>
<dbReference type="OrthoDB" id="25735at2157"/>
<keyword evidence="5 6" id="KW-0456">Lyase</keyword>
<dbReference type="AlphaFoldDB" id="A0A544QR90"/>
<keyword evidence="9" id="KW-1185">Reference proteome</keyword>
<dbReference type="GO" id="GO:0005829">
    <property type="term" value="C:cytosol"/>
    <property type="evidence" value="ECO:0007669"/>
    <property type="project" value="TreeGrafter"/>
</dbReference>
<dbReference type="Proteomes" id="UP000315385">
    <property type="component" value="Unassembled WGS sequence"/>
</dbReference>
<keyword evidence="1 6" id="KW-0686">Riboflavin biosynthesis</keyword>
<dbReference type="InterPro" id="IPR017945">
    <property type="entry name" value="DHBP_synth_RibB-like_a/b_dom"/>
</dbReference>
<dbReference type="EMBL" id="SESI01000001">
    <property type="protein sequence ID" value="TQQ81952.1"/>
    <property type="molecule type" value="Genomic_DNA"/>
</dbReference>
<sequence length="249" mass="26231">MSPPTADADSDTHQADAADAVKTNGDVAETTQFDGDADAAIDAFRAGQPVLIHDFADREGETDIVYPATAVDPAAVRRLRNDAGGLVCVALADSVAERFDLPFLQEALNHPATENHELSYDDRSSFSITVNHRATETGITDRDRAQTISELGAAAATADYDGETFATEFRSPGHVHLLRAAPDLLAERVGHTELGVALAEAADLPPAVVVCEMLDDETGAALSPTDAAAYAARNDLVYVEGSSLVERLG</sequence>
<evidence type="ECO:0000256" key="3">
    <source>
        <dbReference type="ARBA" id="ARBA00022842"/>
    </source>
</evidence>
<evidence type="ECO:0000313" key="9">
    <source>
        <dbReference type="Proteomes" id="UP000315385"/>
    </source>
</evidence>
<dbReference type="PANTHER" id="PTHR21327:SF46">
    <property type="entry name" value="3,4-DIHYDROXY-2-BUTANONE 4-PHOSPHATE SYNTHASE"/>
    <property type="match status" value="1"/>
</dbReference>
<dbReference type="NCBIfam" id="TIGR00506">
    <property type="entry name" value="ribB"/>
    <property type="match status" value="1"/>
</dbReference>
<dbReference type="RefSeq" id="WP_142442604.1">
    <property type="nucleotide sequence ID" value="NZ_SESI01000001.1"/>
</dbReference>
<evidence type="ECO:0000256" key="4">
    <source>
        <dbReference type="ARBA" id="ARBA00023211"/>
    </source>
</evidence>
<evidence type="ECO:0000256" key="2">
    <source>
        <dbReference type="ARBA" id="ARBA00022723"/>
    </source>
</evidence>
<evidence type="ECO:0000256" key="7">
    <source>
        <dbReference type="SAM" id="MobiDB-lite"/>
    </source>
</evidence>
<comment type="function">
    <text evidence="6">Catalyzes the conversion of D-ribulose 5-phosphate to formate and 3,4-dihydroxy-2-butanone 4-phosphate.</text>
</comment>
<evidence type="ECO:0000256" key="6">
    <source>
        <dbReference type="RuleBase" id="RU003843"/>
    </source>
</evidence>
<evidence type="ECO:0000313" key="8">
    <source>
        <dbReference type="EMBL" id="TQQ81952.1"/>
    </source>
</evidence>
<comment type="pathway">
    <text evidence="6">Cofactor biosynthesis; riboflavin biosynthesis; 2-hydroxy-3-oxobutyl phosphate from D-ribulose 5-phosphate: step 1/1.</text>
</comment>
<dbReference type="GO" id="GO:0008686">
    <property type="term" value="F:3,4-dihydroxy-2-butanone-4-phosphate synthase activity"/>
    <property type="evidence" value="ECO:0007669"/>
    <property type="project" value="UniProtKB-EC"/>
</dbReference>
<dbReference type="SUPFAM" id="SSF55821">
    <property type="entry name" value="YrdC/RibB"/>
    <property type="match status" value="1"/>
</dbReference>
<comment type="catalytic activity">
    <reaction evidence="6">
        <text>D-ribulose 5-phosphate = (2S)-2-hydroxy-3-oxobutyl phosphate + formate + H(+)</text>
        <dbReference type="Rhea" id="RHEA:18457"/>
        <dbReference type="ChEBI" id="CHEBI:15378"/>
        <dbReference type="ChEBI" id="CHEBI:15740"/>
        <dbReference type="ChEBI" id="CHEBI:58121"/>
        <dbReference type="ChEBI" id="CHEBI:58830"/>
        <dbReference type="EC" id="4.1.99.12"/>
    </reaction>
</comment>
<reference evidence="8 9" key="1">
    <citation type="submission" date="2019-02" db="EMBL/GenBank/DDBJ databases">
        <title>Halonotius sp. a new haloqrchaeon isolated from saline water.</title>
        <authorList>
            <person name="Duran-Viseras A."/>
            <person name="Sanchez-Porro C."/>
            <person name="Ventosa A."/>
        </authorList>
    </citation>
    <scope>NUCLEOTIDE SEQUENCE [LARGE SCALE GENOMIC DNA]</scope>
    <source>
        <strain evidence="8 9">F9-27</strain>
    </source>
</reference>
<keyword evidence="2 6" id="KW-0479">Metal-binding</keyword>